<accession>A0AAN7RAC3</accession>
<evidence type="ECO:0000256" key="1">
    <source>
        <dbReference type="SAM" id="MobiDB-lite"/>
    </source>
</evidence>
<evidence type="ECO:0000313" key="3">
    <source>
        <dbReference type="Proteomes" id="UP001346149"/>
    </source>
</evidence>
<dbReference type="AlphaFoldDB" id="A0AAN7RAC3"/>
<dbReference type="Proteomes" id="UP001346149">
    <property type="component" value="Unassembled WGS sequence"/>
</dbReference>
<dbReference type="PANTHER" id="PTHR12924:SF0">
    <property type="entry name" value="TRANSLOCON-ASSOCIATED PROTEIN SUBUNIT ALPHA"/>
    <property type="match status" value="1"/>
</dbReference>
<sequence length="121" mass="13381">MFALGLRDGESSLNIIGIRATVHLPYDHSLLVQNLTGQGFNNASVPASAQGFFPLHLYCQQVPTVWSRSFLPPLEFPYLFSLIYGFRGVYRAYPRELPILSHSPANGRRKSRVADSTGTAA</sequence>
<keyword evidence="3" id="KW-1185">Reference proteome</keyword>
<dbReference type="PANTHER" id="PTHR12924">
    <property type="entry name" value="TRANSLOCON-ASSOCIATED PROTEIN, ALPHA SUBUNIT"/>
    <property type="match status" value="1"/>
</dbReference>
<proteinExistence type="predicted"/>
<organism evidence="2 3">
    <name type="scientific">Trapa natans</name>
    <name type="common">Water chestnut</name>
    <dbReference type="NCBI Taxonomy" id="22666"/>
    <lineage>
        <taxon>Eukaryota</taxon>
        <taxon>Viridiplantae</taxon>
        <taxon>Streptophyta</taxon>
        <taxon>Embryophyta</taxon>
        <taxon>Tracheophyta</taxon>
        <taxon>Spermatophyta</taxon>
        <taxon>Magnoliopsida</taxon>
        <taxon>eudicotyledons</taxon>
        <taxon>Gunneridae</taxon>
        <taxon>Pentapetalae</taxon>
        <taxon>rosids</taxon>
        <taxon>malvids</taxon>
        <taxon>Myrtales</taxon>
        <taxon>Lythraceae</taxon>
        <taxon>Trapa</taxon>
    </lineage>
</organism>
<evidence type="ECO:0000313" key="2">
    <source>
        <dbReference type="EMBL" id="KAK4797839.1"/>
    </source>
</evidence>
<protein>
    <submittedName>
        <fullName evidence="2">Uncharacterized protein</fullName>
    </submittedName>
</protein>
<dbReference type="GO" id="GO:0005783">
    <property type="term" value="C:endoplasmic reticulum"/>
    <property type="evidence" value="ECO:0007669"/>
    <property type="project" value="TreeGrafter"/>
</dbReference>
<feature type="region of interest" description="Disordered" evidence="1">
    <location>
        <begin position="100"/>
        <end position="121"/>
    </location>
</feature>
<comment type="caution">
    <text evidence="2">The sequence shown here is derived from an EMBL/GenBank/DDBJ whole genome shotgun (WGS) entry which is preliminary data.</text>
</comment>
<dbReference type="EMBL" id="JAXQNO010000005">
    <property type="protein sequence ID" value="KAK4797839.1"/>
    <property type="molecule type" value="Genomic_DNA"/>
</dbReference>
<gene>
    <name evidence="2" type="ORF">SAY86_030165</name>
</gene>
<name>A0AAN7RAC3_TRANT</name>
<reference evidence="2 3" key="1">
    <citation type="journal article" date="2023" name="Hortic Res">
        <title>Pangenome of water caltrop reveals structural variations and asymmetric subgenome divergence after allopolyploidization.</title>
        <authorList>
            <person name="Zhang X."/>
            <person name="Chen Y."/>
            <person name="Wang L."/>
            <person name="Yuan Y."/>
            <person name="Fang M."/>
            <person name="Shi L."/>
            <person name="Lu R."/>
            <person name="Comes H.P."/>
            <person name="Ma Y."/>
            <person name="Chen Y."/>
            <person name="Huang G."/>
            <person name="Zhou Y."/>
            <person name="Zheng Z."/>
            <person name="Qiu Y."/>
        </authorList>
    </citation>
    <scope>NUCLEOTIDE SEQUENCE [LARGE SCALE GENOMIC DNA]</scope>
    <source>
        <strain evidence="2">F231</strain>
    </source>
</reference>